<keyword evidence="7" id="KW-0472">Membrane</keyword>
<dbReference type="Pfam" id="PF00512">
    <property type="entry name" value="HisKA"/>
    <property type="match status" value="1"/>
</dbReference>
<keyword evidence="7" id="KW-0812">Transmembrane</keyword>
<dbReference type="EC" id="2.7.13.3" evidence="2"/>
<comment type="caution">
    <text evidence="9">The sequence shown here is derived from an EMBL/GenBank/DDBJ whole genome shotgun (WGS) entry which is preliminary data.</text>
</comment>
<dbReference type="PROSITE" id="PS51257">
    <property type="entry name" value="PROKAR_LIPOPROTEIN"/>
    <property type="match status" value="1"/>
</dbReference>
<evidence type="ECO:0000256" key="5">
    <source>
        <dbReference type="ARBA" id="ARBA00022777"/>
    </source>
</evidence>
<dbReference type="SUPFAM" id="SSF55874">
    <property type="entry name" value="ATPase domain of HSP90 chaperone/DNA topoisomerase II/histidine kinase"/>
    <property type="match status" value="1"/>
</dbReference>
<dbReference type="InterPro" id="IPR004358">
    <property type="entry name" value="Sig_transdc_His_kin-like_C"/>
</dbReference>
<dbReference type="SUPFAM" id="SSF47384">
    <property type="entry name" value="Homodimeric domain of signal transducing histidine kinase"/>
    <property type="match status" value="1"/>
</dbReference>
<keyword evidence="3" id="KW-0597">Phosphoprotein</keyword>
<accession>A0A0E2AL30</accession>
<dbReference type="InterPro" id="IPR036890">
    <property type="entry name" value="HATPase_C_sf"/>
</dbReference>
<dbReference type="Gene3D" id="1.10.287.130">
    <property type="match status" value="1"/>
</dbReference>
<dbReference type="InterPro" id="IPR003661">
    <property type="entry name" value="HisK_dim/P_dom"/>
</dbReference>
<dbReference type="HOGENOM" id="CLU_000445_38_3_10"/>
<name>A0A0E2AL30_BACFG</name>
<reference evidence="9 10" key="1">
    <citation type="submission" date="2012-02" db="EMBL/GenBank/DDBJ databases">
        <title>The Genome Sequence of Bacteroides fragilis CL07T12C05.</title>
        <authorList>
            <consortium name="The Broad Institute Genome Sequencing Platform"/>
            <person name="Earl A."/>
            <person name="Ward D."/>
            <person name="Feldgarden M."/>
            <person name="Gevers D."/>
            <person name="Zitomersky N.L."/>
            <person name="Coyne M.J."/>
            <person name="Comstock L.E."/>
            <person name="Young S.K."/>
            <person name="Zeng Q."/>
            <person name="Gargeya S."/>
            <person name="Fitzgerald M."/>
            <person name="Haas B."/>
            <person name="Abouelleil A."/>
            <person name="Alvarado L."/>
            <person name="Arachchi H.M."/>
            <person name="Berlin A."/>
            <person name="Chapman S.B."/>
            <person name="Gearin G."/>
            <person name="Goldberg J."/>
            <person name="Griggs A."/>
            <person name="Gujja S."/>
            <person name="Hansen M."/>
            <person name="Heiman D."/>
            <person name="Howarth C."/>
            <person name="Larimer J."/>
            <person name="Lui A."/>
            <person name="MacDonald P.J.P."/>
            <person name="McCowen C."/>
            <person name="Montmayeur A."/>
            <person name="Murphy C."/>
            <person name="Neiman D."/>
            <person name="Pearson M."/>
            <person name="Priest M."/>
            <person name="Roberts A."/>
            <person name="Saif S."/>
            <person name="Shea T."/>
            <person name="Sisk P."/>
            <person name="Stolte C."/>
            <person name="Sykes S."/>
            <person name="Wortman J."/>
            <person name="Nusbaum C."/>
            <person name="Birren B."/>
        </authorList>
    </citation>
    <scope>NUCLEOTIDE SEQUENCE [LARGE SCALE GENOMIC DNA]</scope>
    <source>
        <strain evidence="9 10">CL07T12C05</strain>
    </source>
</reference>
<gene>
    <name evidence="9" type="ORF">HMPREF1056_03919</name>
</gene>
<dbReference type="GO" id="GO:0000155">
    <property type="term" value="F:phosphorelay sensor kinase activity"/>
    <property type="evidence" value="ECO:0007669"/>
    <property type="project" value="InterPro"/>
</dbReference>
<dbReference type="SMART" id="SM00388">
    <property type="entry name" value="HisKA"/>
    <property type="match status" value="1"/>
</dbReference>
<organism evidence="9 10">
    <name type="scientific">Bacteroides fragilis CL07T12C05</name>
    <dbReference type="NCBI Taxonomy" id="997883"/>
    <lineage>
        <taxon>Bacteria</taxon>
        <taxon>Pseudomonadati</taxon>
        <taxon>Bacteroidota</taxon>
        <taxon>Bacteroidia</taxon>
        <taxon>Bacteroidales</taxon>
        <taxon>Bacteroidaceae</taxon>
        <taxon>Bacteroides</taxon>
    </lineage>
</organism>
<protein>
    <recommendedName>
        <fullName evidence="2">histidine kinase</fullName>
        <ecNumber evidence="2">2.7.13.3</ecNumber>
    </recommendedName>
</protein>
<evidence type="ECO:0000313" key="9">
    <source>
        <dbReference type="EMBL" id="EIY91136.1"/>
    </source>
</evidence>
<dbReference type="CDD" id="cd00082">
    <property type="entry name" value="HisKA"/>
    <property type="match status" value="1"/>
</dbReference>
<evidence type="ECO:0000256" key="1">
    <source>
        <dbReference type="ARBA" id="ARBA00000085"/>
    </source>
</evidence>
<proteinExistence type="predicted"/>
<dbReference type="SMART" id="SM00387">
    <property type="entry name" value="HATPase_c"/>
    <property type="match status" value="1"/>
</dbReference>
<dbReference type="Proteomes" id="UP000003879">
    <property type="component" value="Unassembled WGS sequence"/>
</dbReference>
<dbReference type="InterPro" id="IPR003594">
    <property type="entry name" value="HATPase_dom"/>
</dbReference>
<dbReference type="InterPro" id="IPR036097">
    <property type="entry name" value="HisK_dim/P_sf"/>
</dbReference>
<dbReference type="PANTHER" id="PTHR43711">
    <property type="entry name" value="TWO-COMPONENT HISTIDINE KINASE"/>
    <property type="match status" value="1"/>
</dbReference>
<dbReference type="PROSITE" id="PS50109">
    <property type="entry name" value="HIS_KIN"/>
    <property type="match status" value="1"/>
</dbReference>
<evidence type="ECO:0000259" key="8">
    <source>
        <dbReference type="PROSITE" id="PS50109"/>
    </source>
</evidence>
<evidence type="ECO:0000313" key="10">
    <source>
        <dbReference type="Proteomes" id="UP000003879"/>
    </source>
</evidence>
<dbReference type="Gene3D" id="3.30.565.10">
    <property type="entry name" value="Histidine kinase-like ATPase, C-terminal domain"/>
    <property type="match status" value="1"/>
</dbReference>
<feature type="transmembrane region" description="Helical" evidence="7">
    <location>
        <begin position="358"/>
        <end position="383"/>
    </location>
</feature>
<keyword evidence="7" id="KW-1133">Transmembrane helix</keyword>
<dbReference type="Pfam" id="PF02518">
    <property type="entry name" value="HATPase_c"/>
    <property type="match status" value="1"/>
</dbReference>
<sequence>MKSMRSIHSLIRCCMILLLLTSCYSKEERRVLVIHSYEKDYQGYAEFNKLIKKEFAKAHIPVELTFFYLNCEINNEQQEIDKINNFLDSISKWKPEVLLVNDDQATYSLLETHHPLLKGIPIVFSGVNYPNWELIGQYNNVTGFHDKIDFRKNLEMVHKLTGKNHIYTILDFTFLDRKVRNDIDNQLKSTDIISNLDWHLDKNDTRKEAEKGHIIINALSARNLSKNQNKDQTKGGDFIWSISKYSTLPYLQTKFDYTTVTMASLSTRQRFTTINELFDCGHDFLGGYITPMHIQVEESVHAAARILNGENVADIPIQESAKGYFIDWNAMQKEHLTIADIPHEYTIINIPFKTRHPIVWWFALLGSITAIVSLLSGITYLYWRETKRKRSILYELEDEKESLALAVEGSDTYAWRLKDDTMVFEYAFWKNLGMAPHPLTIDGFLSFVDADYLDTTQALLTKNATNGKHFIKLKCDFNGTGYQWWELRCSTMKSALGGQKTTGLLLNIEDYKKREQELIEARKMAEKAELKESFLANISHEIRTPLNAIVGFSTLLASPDDTDITPEEKEQYIDTINRNSELLLKLINDILELSRIESGYMSFDCDDYPLDALIRDTYQTHKILIPGQLHFLLEEGEKGLIVHVDKNRLVQVITNFLNNASKFTREGSIKLGWSYMPQTEEVEIYVEDTGIGIPQSEQKMIFGRFYKQNEFAQGTGLGLSICKLIIEKLQGRLSLRSEAGTGSHFSIFFSCKKQPI</sequence>
<evidence type="ECO:0000256" key="7">
    <source>
        <dbReference type="SAM" id="Phobius"/>
    </source>
</evidence>
<keyword evidence="5" id="KW-0418">Kinase</keyword>
<keyword evidence="4" id="KW-0808">Transferase</keyword>
<dbReference type="FunFam" id="1.10.287.130:FF:000001">
    <property type="entry name" value="Two-component sensor histidine kinase"/>
    <property type="match status" value="1"/>
</dbReference>
<comment type="catalytic activity">
    <reaction evidence="1">
        <text>ATP + protein L-histidine = ADP + protein N-phospho-L-histidine.</text>
        <dbReference type="EC" id="2.7.13.3"/>
    </reaction>
</comment>
<evidence type="ECO:0000256" key="4">
    <source>
        <dbReference type="ARBA" id="ARBA00022679"/>
    </source>
</evidence>
<dbReference type="AlphaFoldDB" id="A0A0E2AL30"/>
<dbReference type="InterPro" id="IPR050736">
    <property type="entry name" value="Sensor_HK_Regulatory"/>
</dbReference>
<evidence type="ECO:0000256" key="3">
    <source>
        <dbReference type="ARBA" id="ARBA00022553"/>
    </source>
</evidence>
<dbReference type="PANTHER" id="PTHR43711:SF31">
    <property type="entry name" value="HISTIDINE KINASE"/>
    <property type="match status" value="1"/>
</dbReference>
<keyword evidence="6" id="KW-0902">Two-component regulatory system</keyword>
<dbReference type="RefSeq" id="WP_005798926.1">
    <property type="nucleotide sequence ID" value="NZ_JH724217.1"/>
</dbReference>
<evidence type="ECO:0000256" key="6">
    <source>
        <dbReference type="ARBA" id="ARBA00023012"/>
    </source>
</evidence>
<dbReference type="InterPro" id="IPR005467">
    <property type="entry name" value="His_kinase_dom"/>
</dbReference>
<dbReference type="PRINTS" id="PR00344">
    <property type="entry name" value="BCTRLSENSOR"/>
</dbReference>
<dbReference type="PATRIC" id="fig|997883.3.peg.4143"/>
<dbReference type="EMBL" id="AGXN01000022">
    <property type="protein sequence ID" value="EIY91136.1"/>
    <property type="molecule type" value="Genomic_DNA"/>
</dbReference>
<feature type="domain" description="Histidine kinase" evidence="8">
    <location>
        <begin position="537"/>
        <end position="753"/>
    </location>
</feature>
<evidence type="ECO:0000256" key="2">
    <source>
        <dbReference type="ARBA" id="ARBA00012438"/>
    </source>
</evidence>
<dbReference type="Gene3D" id="3.40.50.2300">
    <property type="match status" value="1"/>
</dbReference>